<dbReference type="InterPro" id="IPR038330">
    <property type="entry name" value="TspO/MBR-related_sf"/>
</dbReference>
<accession>A0ABW0BLI9</accession>
<protein>
    <submittedName>
        <fullName evidence="7">TspO/MBR family protein</fullName>
    </submittedName>
</protein>
<dbReference type="PANTHER" id="PTHR10057:SF0">
    <property type="entry name" value="TRANSLOCATOR PROTEIN"/>
    <property type="match status" value="1"/>
</dbReference>
<dbReference type="Pfam" id="PF03073">
    <property type="entry name" value="TspO_MBR"/>
    <property type="match status" value="1"/>
</dbReference>
<comment type="caution">
    <text evidence="7">The sequence shown here is derived from an EMBL/GenBank/DDBJ whole genome shotgun (WGS) entry which is preliminary data.</text>
</comment>
<gene>
    <name evidence="7" type="ORF">ACFPGP_14590</name>
</gene>
<evidence type="ECO:0000256" key="5">
    <source>
        <dbReference type="ARBA" id="ARBA00023136"/>
    </source>
</evidence>
<dbReference type="EMBL" id="JBHSKD010000018">
    <property type="protein sequence ID" value="MFC5177908.1"/>
    <property type="molecule type" value="Genomic_DNA"/>
</dbReference>
<name>A0ABW0BLI9_9ACTN</name>
<dbReference type="PANTHER" id="PTHR10057">
    <property type="entry name" value="PERIPHERAL-TYPE BENZODIAZEPINE RECEPTOR"/>
    <property type="match status" value="1"/>
</dbReference>
<dbReference type="PIRSF" id="PIRSF005859">
    <property type="entry name" value="PBR"/>
    <property type="match status" value="1"/>
</dbReference>
<comment type="similarity">
    <text evidence="2">Belongs to the TspO/BZRP family.</text>
</comment>
<keyword evidence="3 6" id="KW-0812">Transmembrane</keyword>
<feature type="transmembrane region" description="Helical" evidence="6">
    <location>
        <begin position="43"/>
        <end position="64"/>
    </location>
</feature>
<organism evidence="7 8">
    <name type="scientific">Nocardioides taihuensis</name>
    <dbReference type="NCBI Taxonomy" id="1835606"/>
    <lineage>
        <taxon>Bacteria</taxon>
        <taxon>Bacillati</taxon>
        <taxon>Actinomycetota</taxon>
        <taxon>Actinomycetes</taxon>
        <taxon>Propionibacteriales</taxon>
        <taxon>Nocardioidaceae</taxon>
        <taxon>Nocardioides</taxon>
    </lineage>
</organism>
<keyword evidence="5 6" id="KW-0472">Membrane</keyword>
<dbReference type="Proteomes" id="UP001596087">
    <property type="component" value="Unassembled WGS sequence"/>
</dbReference>
<dbReference type="CDD" id="cd15904">
    <property type="entry name" value="TSPO_MBR"/>
    <property type="match status" value="1"/>
</dbReference>
<evidence type="ECO:0000256" key="1">
    <source>
        <dbReference type="ARBA" id="ARBA00004141"/>
    </source>
</evidence>
<reference evidence="8" key="1">
    <citation type="journal article" date="2019" name="Int. J. Syst. Evol. Microbiol.">
        <title>The Global Catalogue of Microorganisms (GCM) 10K type strain sequencing project: providing services to taxonomists for standard genome sequencing and annotation.</title>
        <authorList>
            <consortium name="The Broad Institute Genomics Platform"/>
            <consortium name="The Broad Institute Genome Sequencing Center for Infectious Disease"/>
            <person name="Wu L."/>
            <person name="Ma J."/>
        </authorList>
    </citation>
    <scope>NUCLEOTIDE SEQUENCE [LARGE SCALE GENOMIC DNA]</scope>
    <source>
        <strain evidence="8">DFY41</strain>
    </source>
</reference>
<feature type="transmembrane region" description="Helical" evidence="6">
    <location>
        <begin position="125"/>
        <end position="147"/>
    </location>
</feature>
<evidence type="ECO:0000313" key="7">
    <source>
        <dbReference type="EMBL" id="MFC5177908.1"/>
    </source>
</evidence>
<evidence type="ECO:0000256" key="3">
    <source>
        <dbReference type="ARBA" id="ARBA00022692"/>
    </source>
</evidence>
<feature type="transmembrane region" description="Helical" evidence="6">
    <location>
        <begin position="71"/>
        <end position="92"/>
    </location>
</feature>
<dbReference type="Gene3D" id="1.20.1260.100">
    <property type="entry name" value="TspO/MBR protein"/>
    <property type="match status" value="1"/>
</dbReference>
<evidence type="ECO:0000256" key="2">
    <source>
        <dbReference type="ARBA" id="ARBA00007524"/>
    </source>
</evidence>
<comment type="subcellular location">
    <subcellularLocation>
        <location evidence="1">Membrane</location>
        <topology evidence="1">Multi-pass membrane protein</topology>
    </subcellularLocation>
</comment>
<keyword evidence="4 6" id="KW-1133">Transmembrane helix</keyword>
<keyword evidence="8" id="KW-1185">Reference proteome</keyword>
<dbReference type="InterPro" id="IPR004307">
    <property type="entry name" value="TspO_MBR"/>
</dbReference>
<sequence length="155" mass="16293">MRPYLVTGLMTAAAAAAGGAGTTPDSAWYRSLDKPSWQPPPAAFPLVWTPLYGLIAYGTGRLVASDPEHRAGLLALTGADLAANAGWCWAFFRGESTTNGLRAIAVLNALNVGLLGAAARRDRRAAAAIAPYVAWTGFATALNAAIWRRNRPATR</sequence>
<evidence type="ECO:0000256" key="6">
    <source>
        <dbReference type="SAM" id="Phobius"/>
    </source>
</evidence>
<dbReference type="RefSeq" id="WP_378591348.1">
    <property type="nucleotide sequence ID" value="NZ_JBHSKD010000018.1"/>
</dbReference>
<evidence type="ECO:0000256" key="4">
    <source>
        <dbReference type="ARBA" id="ARBA00022989"/>
    </source>
</evidence>
<evidence type="ECO:0000313" key="8">
    <source>
        <dbReference type="Proteomes" id="UP001596087"/>
    </source>
</evidence>
<proteinExistence type="inferred from homology"/>